<proteinExistence type="predicted"/>
<organism evidence="9 10">
    <name type="scientific">Helicoverpa armigera</name>
    <name type="common">Cotton bollworm</name>
    <name type="synonym">Heliothis armigera</name>
    <dbReference type="NCBI Taxonomy" id="29058"/>
    <lineage>
        <taxon>Eukaryota</taxon>
        <taxon>Metazoa</taxon>
        <taxon>Ecdysozoa</taxon>
        <taxon>Arthropoda</taxon>
        <taxon>Hexapoda</taxon>
        <taxon>Insecta</taxon>
        <taxon>Pterygota</taxon>
        <taxon>Neoptera</taxon>
        <taxon>Endopterygota</taxon>
        <taxon>Lepidoptera</taxon>
        <taxon>Glossata</taxon>
        <taxon>Ditrysia</taxon>
        <taxon>Noctuoidea</taxon>
        <taxon>Noctuidae</taxon>
        <taxon>Heliothinae</taxon>
        <taxon>Helicoverpa</taxon>
    </lineage>
</organism>
<keyword evidence="1" id="KW-0732">Signal</keyword>
<evidence type="ECO:0000256" key="3">
    <source>
        <dbReference type="ARBA" id="ARBA00023157"/>
    </source>
</evidence>
<keyword evidence="3 4" id="KW-1015">Disulfide bond</keyword>
<evidence type="ECO:0000313" key="9">
    <source>
        <dbReference type="EMBL" id="PZC71648.1"/>
    </source>
</evidence>
<feature type="disulfide bond" evidence="4">
    <location>
        <begin position="152"/>
        <end position="179"/>
    </location>
</feature>
<feature type="domain" description="Sushi" evidence="8">
    <location>
        <begin position="182"/>
        <end position="241"/>
    </location>
</feature>
<dbReference type="Gene3D" id="3.10.100.10">
    <property type="entry name" value="Mannose-Binding Protein A, subunit A"/>
    <property type="match status" value="1"/>
</dbReference>
<evidence type="ECO:0000259" key="7">
    <source>
        <dbReference type="PROSITE" id="PS50041"/>
    </source>
</evidence>
<feature type="region of interest" description="Disordered" evidence="5">
    <location>
        <begin position="511"/>
        <end position="576"/>
    </location>
</feature>
<evidence type="ECO:0000256" key="2">
    <source>
        <dbReference type="ARBA" id="ARBA00022737"/>
    </source>
</evidence>
<gene>
    <name evidence="9" type="primary">HaOG212777</name>
    <name evidence="9" type="ORF">B5X24_HaOG212777</name>
</gene>
<dbReference type="InterPro" id="IPR018378">
    <property type="entry name" value="C-type_lectin_CS"/>
</dbReference>
<evidence type="ECO:0000256" key="5">
    <source>
        <dbReference type="SAM" id="MobiDB-lite"/>
    </source>
</evidence>
<evidence type="ECO:0000259" key="8">
    <source>
        <dbReference type="PROSITE" id="PS50923"/>
    </source>
</evidence>
<dbReference type="InterPro" id="IPR016186">
    <property type="entry name" value="C-type_lectin-like/link_sf"/>
</dbReference>
<dbReference type="InterPro" id="IPR000436">
    <property type="entry name" value="Sushi_SCR_CCP_dom"/>
</dbReference>
<feature type="disulfide bond" evidence="4">
    <location>
        <begin position="92"/>
        <end position="119"/>
    </location>
</feature>
<sequence>MGAVRDPQDPANWKWVNGNDVTVSFWNAPGGGEGCARFDGSKGWLWADTDCQARLNYICQHQPKACGRPEQPPNSTMAADSFEVGASVEYSCDDGHLLVGPTVRTCLDTGFYDEFPPVCKRIECGFPAEIPHGSYQLMNSSVSYLSHVQYSCEAGYEMVGRSRLVCDIDERWNGPPPRCDVVQCEDPPPVLNGRVALSHNASVFGSLAEYSCTKGFKLLGPKRIACLASGLWDKSAPICQPEERPTTTTQPTTTSPAATTTASTPTSPRLVLPTRPRTSPRPLSSPTPFATVTAEPPRRLRPKTTTERVTTRSYERPPERKVTVPDNQDSPTSHVPHIIVASHPRENQIVGNGNNIRAEQTPRVNVPQPVDGERRDPVGARLNIGAVVALGAFGALVFLIAIITTIVILVRSGGPKRPPPAVRELPSRWYTLLALPFPDQQVGRREFARTHRHTHRAGHFSNPKHNDGKRYRHHVSPDCNTVGSLDSSSSESRSGLNRYYRQAWEELHEAAGAKHAHRRHDREAPKDGSELVVSDVYPAPHARDKRRHHHHHHHREQRHQDWHSPHRPHHNHKPRY</sequence>
<feature type="compositionally biased region" description="Low complexity" evidence="5">
    <location>
        <begin position="484"/>
        <end position="493"/>
    </location>
</feature>
<keyword evidence="6" id="KW-0812">Transmembrane</keyword>
<feature type="compositionally biased region" description="Basic residues" evidence="5">
    <location>
        <begin position="565"/>
        <end position="576"/>
    </location>
</feature>
<dbReference type="PROSITE" id="PS00615">
    <property type="entry name" value="C_TYPE_LECTIN_1"/>
    <property type="match status" value="1"/>
</dbReference>
<dbReference type="PANTHER" id="PTHR45656">
    <property type="entry name" value="PROTEIN CBR-CLEC-78"/>
    <property type="match status" value="1"/>
</dbReference>
<dbReference type="CDD" id="cd00033">
    <property type="entry name" value="CCP"/>
    <property type="match status" value="3"/>
</dbReference>
<evidence type="ECO:0000256" key="1">
    <source>
        <dbReference type="ARBA" id="ARBA00022729"/>
    </source>
</evidence>
<dbReference type="Gene3D" id="2.10.70.10">
    <property type="entry name" value="Complement Module, domain 1"/>
    <property type="match status" value="3"/>
</dbReference>
<feature type="compositionally biased region" description="Low complexity" evidence="5">
    <location>
        <begin position="246"/>
        <end position="288"/>
    </location>
</feature>
<keyword evidence="10" id="KW-1185">Reference proteome</keyword>
<dbReference type="Proteomes" id="UP000249218">
    <property type="component" value="Unassembled WGS sequence"/>
</dbReference>
<evidence type="ECO:0000256" key="4">
    <source>
        <dbReference type="PROSITE-ProRule" id="PRU00302"/>
    </source>
</evidence>
<dbReference type="PANTHER" id="PTHR45656:SF4">
    <property type="entry name" value="PROTEIN CBR-CLEC-78"/>
    <property type="match status" value="1"/>
</dbReference>
<dbReference type="SUPFAM" id="SSF57535">
    <property type="entry name" value="Complement control module/SCR domain"/>
    <property type="match status" value="3"/>
</dbReference>
<dbReference type="EMBL" id="KZ150276">
    <property type="protein sequence ID" value="PZC71648.1"/>
    <property type="molecule type" value="Genomic_DNA"/>
</dbReference>
<feature type="domain" description="C-type lectin" evidence="7">
    <location>
        <begin position="1"/>
        <end position="60"/>
    </location>
</feature>
<feature type="domain" description="Sushi" evidence="8">
    <location>
        <begin position="122"/>
        <end position="181"/>
    </location>
</feature>
<keyword evidence="6" id="KW-1133">Transmembrane helix</keyword>
<dbReference type="CDD" id="cd00037">
    <property type="entry name" value="CLECT"/>
    <property type="match status" value="1"/>
</dbReference>
<protein>
    <submittedName>
        <fullName evidence="9">Uncharacterized protein</fullName>
    </submittedName>
</protein>
<dbReference type="AlphaFoldDB" id="A0A2W1B8G1"/>
<name>A0A2W1B8G1_HELAM</name>
<dbReference type="OrthoDB" id="547680at2759"/>
<dbReference type="PROSITE" id="PS50041">
    <property type="entry name" value="C_TYPE_LECTIN_2"/>
    <property type="match status" value="1"/>
</dbReference>
<dbReference type="SMART" id="SM00032">
    <property type="entry name" value="CCP"/>
    <property type="match status" value="3"/>
</dbReference>
<dbReference type="SUPFAM" id="SSF56436">
    <property type="entry name" value="C-type lectin-like"/>
    <property type="match status" value="1"/>
</dbReference>
<accession>A0A2W1B8G1</accession>
<feature type="domain" description="Sushi" evidence="8">
    <location>
        <begin position="64"/>
        <end position="121"/>
    </location>
</feature>
<dbReference type="InterPro" id="IPR051277">
    <property type="entry name" value="SEZ6_CSMD_C4BPB_Regulators"/>
</dbReference>
<feature type="region of interest" description="Disordered" evidence="5">
    <location>
        <begin position="237"/>
        <end position="334"/>
    </location>
</feature>
<feature type="compositionally biased region" description="Basic and acidic residues" evidence="5">
    <location>
        <begin position="304"/>
        <end position="323"/>
    </location>
</feature>
<dbReference type="PROSITE" id="PS50923">
    <property type="entry name" value="SUSHI"/>
    <property type="match status" value="3"/>
</dbReference>
<evidence type="ECO:0000313" key="10">
    <source>
        <dbReference type="Proteomes" id="UP000249218"/>
    </source>
</evidence>
<reference evidence="9 10" key="1">
    <citation type="journal article" date="2017" name="BMC Biol.">
        <title>Genomic innovations, transcriptional plasticity and gene loss underlying the evolution and divergence of two highly polyphagous and invasive Helicoverpa pest species.</title>
        <authorList>
            <person name="Pearce S.L."/>
            <person name="Clarke D.F."/>
            <person name="East P.D."/>
            <person name="Elfekih S."/>
            <person name="Gordon K.H."/>
            <person name="Jermiin L.S."/>
            <person name="McGaughran A."/>
            <person name="Oakeshott J.G."/>
            <person name="Papanikolaou A."/>
            <person name="Perera O.P."/>
            <person name="Rane R.V."/>
            <person name="Richards S."/>
            <person name="Tay W.T."/>
            <person name="Walsh T.K."/>
            <person name="Anderson A."/>
            <person name="Anderson C.J."/>
            <person name="Asgari S."/>
            <person name="Board P.G."/>
            <person name="Bretschneider A."/>
            <person name="Campbell P.M."/>
            <person name="Chertemps T."/>
            <person name="Christeller J.T."/>
            <person name="Coppin C.W."/>
            <person name="Downes S.J."/>
            <person name="Duan G."/>
            <person name="Farnsworth C.A."/>
            <person name="Good R.T."/>
            <person name="Han L.B."/>
            <person name="Han Y.C."/>
            <person name="Hatje K."/>
            <person name="Horne I."/>
            <person name="Huang Y.P."/>
            <person name="Hughes D.S."/>
            <person name="Jacquin-Joly E."/>
            <person name="James W."/>
            <person name="Jhangiani S."/>
            <person name="Kollmar M."/>
            <person name="Kuwar S.S."/>
            <person name="Li S."/>
            <person name="Liu N.Y."/>
            <person name="Maibeche M.T."/>
            <person name="Miller J.R."/>
            <person name="Montagne N."/>
            <person name="Perry T."/>
            <person name="Qu J."/>
            <person name="Song S.V."/>
            <person name="Sutton G.G."/>
            <person name="Vogel H."/>
            <person name="Walenz B.P."/>
            <person name="Xu W."/>
            <person name="Zhang H.J."/>
            <person name="Zou Z."/>
            <person name="Batterham P."/>
            <person name="Edwards O.R."/>
            <person name="Feyereisen R."/>
            <person name="Gibbs R.A."/>
            <person name="Heckel D.G."/>
            <person name="McGrath A."/>
            <person name="Robin C."/>
            <person name="Scherer S.E."/>
            <person name="Worley K.C."/>
            <person name="Wu Y.D."/>
        </authorList>
    </citation>
    <scope>NUCLEOTIDE SEQUENCE [LARGE SCALE GENOMIC DNA]</scope>
    <source>
        <strain evidence="9">Harm_GR_Male_#8</strain>
        <tissue evidence="9">Whole organism</tissue>
    </source>
</reference>
<feature type="disulfide bond" evidence="4">
    <location>
        <begin position="212"/>
        <end position="239"/>
    </location>
</feature>
<dbReference type="Pfam" id="PF00084">
    <property type="entry name" value="Sushi"/>
    <property type="match status" value="3"/>
</dbReference>
<dbReference type="Pfam" id="PF00059">
    <property type="entry name" value="Lectin_C"/>
    <property type="match status" value="1"/>
</dbReference>
<dbReference type="InterPro" id="IPR001304">
    <property type="entry name" value="C-type_lectin-like"/>
</dbReference>
<comment type="caution">
    <text evidence="4">Lacks conserved residue(s) required for the propagation of feature annotation.</text>
</comment>
<keyword evidence="2" id="KW-0677">Repeat</keyword>
<dbReference type="FunFam" id="2.10.70.10:FF:000112">
    <property type="entry name" value="Uncharacterized protein, isoform C"/>
    <property type="match status" value="1"/>
</dbReference>
<evidence type="ECO:0000256" key="6">
    <source>
        <dbReference type="SAM" id="Phobius"/>
    </source>
</evidence>
<dbReference type="InterPro" id="IPR016187">
    <property type="entry name" value="CTDL_fold"/>
</dbReference>
<feature type="compositionally biased region" description="Basic residues" evidence="5">
    <location>
        <begin position="543"/>
        <end position="557"/>
    </location>
</feature>
<feature type="transmembrane region" description="Helical" evidence="6">
    <location>
        <begin position="384"/>
        <end position="410"/>
    </location>
</feature>
<keyword evidence="4" id="KW-0768">Sushi</keyword>
<dbReference type="InterPro" id="IPR035976">
    <property type="entry name" value="Sushi/SCR/CCP_sf"/>
</dbReference>
<keyword evidence="6" id="KW-0472">Membrane</keyword>
<feature type="region of interest" description="Disordered" evidence="5">
    <location>
        <begin position="451"/>
        <end position="493"/>
    </location>
</feature>